<evidence type="ECO:0000313" key="1">
    <source>
        <dbReference type="EMBL" id="QJA57548.1"/>
    </source>
</evidence>
<gene>
    <name evidence="1" type="ORF">MM415B01626_0009</name>
</gene>
<name>A0A6M3IK95_9ZZZZ</name>
<sequence>MGVKIRWKKPDSEAGYDTVYIYRSTTETGTYSLVSTQVVGDNTYYDDSGSSSYWYKIRFYNSSTAVYSEYSQAIQGGDSKGYLTVDSVRALLRTYELEYTDNEIQDMIDMATKKVDRLTGRTWQGVSTVSNLYLNGNGKEYLDIPGYTDIASLTAISIREAGSSSFTTVTPSYVLVNSDGMLYLDVEAQPSVEVEYFPKGFKNVLISFTTGNSSPTDEVKDLTLLYIAQKLSSNKERKEEIKELLDAIRSIGMSFV</sequence>
<protein>
    <recommendedName>
        <fullName evidence="2">Fibronectin type-III domain-containing protein</fullName>
    </recommendedName>
</protein>
<proteinExistence type="predicted"/>
<dbReference type="AlphaFoldDB" id="A0A6M3IK95"/>
<evidence type="ECO:0008006" key="2">
    <source>
        <dbReference type="Google" id="ProtNLM"/>
    </source>
</evidence>
<dbReference type="InterPro" id="IPR013783">
    <property type="entry name" value="Ig-like_fold"/>
</dbReference>
<reference evidence="1" key="1">
    <citation type="submission" date="2020-03" db="EMBL/GenBank/DDBJ databases">
        <title>The deep terrestrial virosphere.</title>
        <authorList>
            <person name="Holmfeldt K."/>
            <person name="Nilsson E."/>
            <person name="Simone D."/>
            <person name="Lopez-Fernandez M."/>
            <person name="Wu X."/>
            <person name="de Brujin I."/>
            <person name="Lundin D."/>
            <person name="Andersson A."/>
            <person name="Bertilsson S."/>
            <person name="Dopson M."/>
        </authorList>
    </citation>
    <scope>NUCLEOTIDE SEQUENCE</scope>
    <source>
        <strain evidence="1">MM415B01626</strain>
    </source>
</reference>
<organism evidence="1">
    <name type="scientific">viral metagenome</name>
    <dbReference type="NCBI Taxonomy" id="1070528"/>
    <lineage>
        <taxon>unclassified sequences</taxon>
        <taxon>metagenomes</taxon>
        <taxon>organismal metagenomes</taxon>
    </lineage>
</organism>
<dbReference type="EMBL" id="MT141279">
    <property type="protein sequence ID" value="QJA57548.1"/>
    <property type="molecule type" value="Genomic_DNA"/>
</dbReference>
<dbReference type="Gene3D" id="2.60.40.10">
    <property type="entry name" value="Immunoglobulins"/>
    <property type="match status" value="1"/>
</dbReference>
<accession>A0A6M3IK95</accession>